<dbReference type="STRING" id="1416779.SAMN05444409_1215"/>
<evidence type="ECO:0000313" key="1">
    <source>
        <dbReference type="EMBL" id="SIN93422.1"/>
    </source>
</evidence>
<dbReference type="InterPro" id="IPR023393">
    <property type="entry name" value="START-like_dom_sf"/>
</dbReference>
<dbReference type="OrthoDB" id="9793552at2"/>
<dbReference type="CDD" id="cd07820">
    <property type="entry name" value="SRPBCC_3"/>
    <property type="match status" value="1"/>
</dbReference>
<organism evidence="1 2">
    <name type="scientific">Epilithonimonas zeae</name>
    <dbReference type="NCBI Taxonomy" id="1416779"/>
    <lineage>
        <taxon>Bacteria</taxon>
        <taxon>Pseudomonadati</taxon>
        <taxon>Bacteroidota</taxon>
        <taxon>Flavobacteriia</taxon>
        <taxon>Flavobacteriales</taxon>
        <taxon>Weeksellaceae</taxon>
        <taxon>Chryseobacterium group</taxon>
        <taxon>Epilithonimonas</taxon>
    </lineage>
</organism>
<dbReference type="SUPFAM" id="SSF55961">
    <property type="entry name" value="Bet v1-like"/>
    <property type="match status" value="1"/>
</dbReference>
<gene>
    <name evidence="1" type="ORF">SAMN05444409_1215</name>
</gene>
<protein>
    <submittedName>
        <fullName evidence="1">Ligand-binding SRPBCC domain-containing protein</fullName>
    </submittedName>
</protein>
<name>A0A1N6FDU1_9FLAO</name>
<evidence type="ECO:0000313" key="2">
    <source>
        <dbReference type="Proteomes" id="UP000185207"/>
    </source>
</evidence>
<dbReference type="Gene3D" id="3.30.530.20">
    <property type="match status" value="1"/>
</dbReference>
<proteinExistence type="predicted"/>
<keyword evidence="2" id="KW-1185">Reference proteome</keyword>
<dbReference type="AlphaFoldDB" id="A0A1N6FDU1"/>
<sequence length="165" mass="19754">MIYELYREQQLYCSLDEAWDFFTSPNNLPIIAPQEMDFTVLTEVSNGIIYNGMQIDYRLKPLFGIPIRWKSEVRSLENKKCFVDYQLEGPYKMWLHYHEFKKNEEGVMMKDLLKYEMKYGFLGKIVNHLIVRDKLEYIFNNRRTVIEGLFNQKFSVNQGLAIVNL</sequence>
<dbReference type="EMBL" id="FSRK01000001">
    <property type="protein sequence ID" value="SIN93422.1"/>
    <property type="molecule type" value="Genomic_DNA"/>
</dbReference>
<reference evidence="2" key="1">
    <citation type="submission" date="2016-11" db="EMBL/GenBank/DDBJ databases">
        <authorList>
            <person name="Varghese N."/>
            <person name="Submissions S."/>
        </authorList>
    </citation>
    <scope>NUCLEOTIDE SEQUENCE [LARGE SCALE GENOMIC DNA]</scope>
    <source>
        <strain evidence="2">DSM 27623</strain>
    </source>
</reference>
<dbReference type="Proteomes" id="UP000185207">
    <property type="component" value="Unassembled WGS sequence"/>
</dbReference>
<dbReference type="RefSeq" id="WP_074233928.1">
    <property type="nucleotide sequence ID" value="NZ_FSRK01000001.1"/>
</dbReference>
<accession>A0A1N6FDU1</accession>